<dbReference type="InterPro" id="IPR021400">
    <property type="entry name" value="DUF3039"/>
</dbReference>
<protein>
    <recommendedName>
        <fullName evidence="3">DUF3039 domain-containing protein</fullName>
    </recommendedName>
</protein>
<dbReference type="HOGENOM" id="CLU_801344_0_0_11"/>
<evidence type="ECO:0000313" key="1">
    <source>
        <dbReference type="EMBL" id="CBL57182.1"/>
    </source>
</evidence>
<dbReference type="STRING" id="754252.PFREUD_16720"/>
<dbReference type="EMBL" id="FN806773">
    <property type="protein sequence ID" value="CBL57182.1"/>
    <property type="molecule type" value="Genomic_DNA"/>
</dbReference>
<dbReference type="Pfam" id="PF11238">
    <property type="entry name" value="DUF3039"/>
    <property type="match status" value="1"/>
</dbReference>
<evidence type="ECO:0000313" key="2">
    <source>
        <dbReference type="Proteomes" id="UP000000936"/>
    </source>
</evidence>
<reference evidence="1 2" key="1">
    <citation type="journal article" date="2010" name="PLoS ONE">
        <title>The complete genome of Propionibacterium freudenreichii CIRM-BIA1, a hardy actinobacterium with food and probiotic applications.</title>
        <authorList>
            <person name="Falentin H."/>
            <person name="Deutsch S.M."/>
            <person name="Jan G."/>
            <person name="Loux V."/>
            <person name="Thierry A."/>
            <person name="Parayre S."/>
            <person name="Maillard M.B."/>
            <person name="Dherbecourt J."/>
            <person name="Cousin F.J."/>
            <person name="Jardin J."/>
            <person name="Siguier P."/>
            <person name="Couloux A."/>
            <person name="Barbe V."/>
            <person name="Vacherie B."/>
            <person name="Wincker P."/>
            <person name="Gibrat J.F."/>
            <person name="Gaillardin C."/>
            <person name="Lortal S."/>
        </authorList>
    </citation>
    <scope>NUCLEOTIDE SEQUENCE [LARGE SCALE GENOMIC DNA]</scope>
    <source>
        <strain evidence="2">ATCC 9614 / DSM 4902 / CIP 103027 / NCIMB 8099 / CIRM-BIA1</strain>
    </source>
</reference>
<proteinExistence type="predicted"/>
<gene>
    <name evidence="1" type="ordered locus">PFREUD_16720</name>
</gene>
<evidence type="ECO:0008006" key="3">
    <source>
        <dbReference type="Google" id="ProtNLM"/>
    </source>
</evidence>
<dbReference type="KEGG" id="pfr:PFREUD_16720"/>
<accession>D7GF71</accession>
<keyword evidence="2" id="KW-1185">Reference proteome</keyword>
<dbReference type="Proteomes" id="UP000000936">
    <property type="component" value="Chromosome"/>
</dbReference>
<name>D7GF71_PROFC</name>
<organism evidence="1 2">
    <name type="scientific">Propionibacterium freudenreichii subsp. shermanii (strain ATCC 9614 / DSM 4902 / CIP 103027 / NCIMB 8099 / CIRM-BIA1)</name>
    <dbReference type="NCBI Taxonomy" id="754252"/>
    <lineage>
        <taxon>Bacteria</taxon>
        <taxon>Bacillati</taxon>
        <taxon>Actinomycetota</taxon>
        <taxon>Actinomycetes</taxon>
        <taxon>Propionibacteriales</taxon>
        <taxon>Propionibacteriaceae</taxon>
        <taxon>Propionibacterium</taxon>
    </lineage>
</organism>
<sequence>MGALMTSGATVREVRPTIKVLKTLPRETFGDTTVLDLIANSAFERLELFGLDHPLLDDARKRFEHGMPDRHVAASKAFGAPVFEVRDRTGAAWRGAVILDEQGDPWLVWAGQHNHFHNQVATLAFDSLLPSPAEYKIRAREEVSARALAWKSDVLGRFVSALQECVRSGGEHTVTMPGISEGTRVSFTVTAEHDEPASDAHEAQHRDSLLTVTLRLGQSASSELHQAVQTVCLPFLEPDPSKVEPWYDQNNTFNAMVSITQARLVQLMADMPEYKEGAPRDVAAATHLHYVGTTFLVDGFVNSIPVRGVCGAWFIPSRSDASGLPICPQCEDEKPAAQAVLDLLRRQG</sequence>
<dbReference type="AlphaFoldDB" id="D7GF71"/>